<evidence type="ECO:0000256" key="4">
    <source>
        <dbReference type="ARBA" id="ARBA00022692"/>
    </source>
</evidence>
<dbReference type="EMBL" id="JQDR03009747">
    <property type="protein sequence ID" value="KAA0195261.1"/>
    <property type="molecule type" value="Genomic_DNA"/>
</dbReference>
<dbReference type="GO" id="GO:0005886">
    <property type="term" value="C:plasma membrane"/>
    <property type="evidence" value="ECO:0007669"/>
    <property type="project" value="UniProtKB-SubCell"/>
</dbReference>
<dbReference type="GO" id="GO:0032870">
    <property type="term" value="P:cellular response to hormone stimulus"/>
    <property type="evidence" value="ECO:0007669"/>
    <property type="project" value="TreeGrafter"/>
</dbReference>
<dbReference type="PANTHER" id="PTHR24241">
    <property type="entry name" value="NEUROPEPTIDE RECEPTOR-RELATED G-PROTEIN COUPLED RECEPTOR"/>
    <property type="match status" value="1"/>
</dbReference>
<evidence type="ECO:0000256" key="7">
    <source>
        <dbReference type="ARBA" id="ARBA00023170"/>
    </source>
</evidence>
<keyword evidence="7" id="KW-0675">Receptor</keyword>
<dbReference type="CDD" id="cd00637">
    <property type="entry name" value="7tm_classA_rhodopsin-like"/>
    <property type="match status" value="1"/>
</dbReference>
<keyword evidence="3" id="KW-1003">Cell membrane</keyword>
<evidence type="ECO:0000313" key="10">
    <source>
        <dbReference type="EMBL" id="KAA0195261.1"/>
    </source>
</evidence>
<dbReference type="InterPro" id="IPR000276">
    <property type="entry name" value="GPCR_Rhodpsn"/>
</dbReference>
<dbReference type="InterPro" id="IPR017452">
    <property type="entry name" value="GPCR_Rhodpsn_7TM"/>
</dbReference>
<organism evidence="10">
    <name type="scientific">Hyalella azteca</name>
    <name type="common">Amphipod</name>
    <dbReference type="NCBI Taxonomy" id="294128"/>
    <lineage>
        <taxon>Eukaryota</taxon>
        <taxon>Metazoa</taxon>
        <taxon>Ecdysozoa</taxon>
        <taxon>Arthropoda</taxon>
        <taxon>Crustacea</taxon>
        <taxon>Multicrustacea</taxon>
        <taxon>Malacostraca</taxon>
        <taxon>Eumalacostraca</taxon>
        <taxon>Peracarida</taxon>
        <taxon>Amphipoda</taxon>
        <taxon>Senticaudata</taxon>
        <taxon>Talitrida</taxon>
        <taxon>Talitroidea</taxon>
        <taxon>Hyalellidae</taxon>
        <taxon>Hyalella</taxon>
    </lineage>
</organism>
<protein>
    <recommendedName>
        <fullName evidence="9">G-protein coupled receptors family 1 profile domain-containing protein</fullName>
    </recommendedName>
</protein>
<evidence type="ECO:0000256" key="6">
    <source>
        <dbReference type="ARBA" id="ARBA00023136"/>
    </source>
</evidence>
<evidence type="ECO:0000256" key="2">
    <source>
        <dbReference type="ARBA" id="ARBA00010663"/>
    </source>
</evidence>
<feature type="transmembrane region" description="Helical" evidence="8">
    <location>
        <begin position="246"/>
        <end position="268"/>
    </location>
</feature>
<dbReference type="PROSITE" id="PS50262">
    <property type="entry name" value="G_PROTEIN_RECEP_F1_2"/>
    <property type="match status" value="1"/>
</dbReference>
<feature type="transmembrane region" description="Helical" evidence="8">
    <location>
        <begin position="349"/>
        <end position="368"/>
    </location>
</feature>
<name>A0A6A0H0R7_HYAAZ</name>
<dbReference type="AlphaFoldDB" id="A0A6A0H0R7"/>
<dbReference type="Gene3D" id="1.20.1070.10">
    <property type="entry name" value="Rhodopsin 7-helix transmembrane proteins"/>
    <property type="match status" value="1"/>
</dbReference>
<comment type="similarity">
    <text evidence="2">Belongs to the G-protein coupled receptor 1 family.</text>
</comment>
<reference evidence="10" key="1">
    <citation type="submission" date="2014-08" db="EMBL/GenBank/DDBJ databases">
        <authorList>
            <person name="Murali S."/>
            <person name="Richards S."/>
            <person name="Bandaranaike D."/>
            <person name="Bellair M."/>
            <person name="Blankenburg K."/>
            <person name="Chao H."/>
            <person name="Dinh H."/>
            <person name="Doddapaneni H."/>
            <person name="Dugan-Rocha S."/>
            <person name="Elkadiri S."/>
            <person name="Gnanaolivu R."/>
            <person name="Hughes D."/>
            <person name="Lee S."/>
            <person name="Li M."/>
            <person name="Ming W."/>
            <person name="Munidasa M."/>
            <person name="Muniz J."/>
            <person name="Nguyen L."/>
            <person name="Osuji N."/>
            <person name="Pu L.-L."/>
            <person name="Puazo M."/>
            <person name="Skinner E."/>
            <person name="Qu C."/>
            <person name="Quiroz J."/>
            <person name="Raj R."/>
            <person name="Weissenberger G."/>
            <person name="Xin Y."/>
            <person name="Zou X."/>
            <person name="Han Y."/>
            <person name="Worley K."/>
            <person name="Muzny D."/>
            <person name="Gibbs R."/>
        </authorList>
    </citation>
    <scope>NUCLEOTIDE SEQUENCE</scope>
    <source>
        <strain evidence="10">HAZT.00-mixed</strain>
        <tissue evidence="10">Whole organism</tissue>
    </source>
</reference>
<reference evidence="10" key="2">
    <citation type="journal article" date="2018" name="Environ. Sci. Technol.">
        <title>The Toxicogenome of Hyalella azteca: A Model for Sediment Ecotoxicology and Evolutionary Toxicology.</title>
        <authorList>
            <person name="Poynton H.C."/>
            <person name="Hasenbein S."/>
            <person name="Benoit J.B."/>
            <person name="Sepulveda M.S."/>
            <person name="Poelchau M.F."/>
            <person name="Hughes D.S.T."/>
            <person name="Murali S.C."/>
            <person name="Chen S."/>
            <person name="Glastad K.M."/>
            <person name="Goodisman M.A.D."/>
            <person name="Werren J.H."/>
            <person name="Vineis J.H."/>
            <person name="Bowen J.L."/>
            <person name="Friedrich M."/>
            <person name="Jones J."/>
            <person name="Robertson H.M."/>
            <person name="Feyereisen R."/>
            <person name="Mechler-Hickson A."/>
            <person name="Mathers N."/>
            <person name="Lee C.E."/>
            <person name="Colbourne J.K."/>
            <person name="Biales A."/>
            <person name="Johnston J.S."/>
            <person name="Wellborn G.A."/>
            <person name="Rosendale A.J."/>
            <person name="Cridge A.G."/>
            <person name="Munoz-Torres M.C."/>
            <person name="Bain P.A."/>
            <person name="Manny A.R."/>
            <person name="Major K.M."/>
            <person name="Lambert F.N."/>
            <person name="Vulpe C.D."/>
            <person name="Tuck P."/>
            <person name="Blalock B.J."/>
            <person name="Lin Y.Y."/>
            <person name="Smith M.E."/>
            <person name="Ochoa-Acuna H."/>
            <person name="Chen M.M."/>
            <person name="Childers C.P."/>
            <person name="Qu J."/>
            <person name="Dugan S."/>
            <person name="Lee S.L."/>
            <person name="Chao H."/>
            <person name="Dinh H."/>
            <person name="Han Y."/>
            <person name="Doddapaneni H."/>
            <person name="Worley K.C."/>
            <person name="Muzny D.M."/>
            <person name="Gibbs R.A."/>
            <person name="Richards S."/>
        </authorList>
    </citation>
    <scope>NUCLEOTIDE SEQUENCE</scope>
    <source>
        <strain evidence="10">HAZT.00-mixed</strain>
        <tissue evidence="10">Whole organism</tissue>
    </source>
</reference>
<dbReference type="PRINTS" id="PR00237">
    <property type="entry name" value="GPCRRHODOPSN"/>
</dbReference>
<accession>A0A6A0H0R7</accession>
<keyword evidence="6 8" id="KW-0472">Membrane</keyword>
<comment type="caution">
    <text evidence="10">The sequence shown here is derived from an EMBL/GenBank/DDBJ whole genome shotgun (WGS) entry which is preliminary data.</text>
</comment>
<feature type="transmembrane region" description="Helical" evidence="8">
    <location>
        <begin position="204"/>
        <end position="225"/>
    </location>
</feature>
<dbReference type="GO" id="GO:0004930">
    <property type="term" value="F:G protein-coupled receptor activity"/>
    <property type="evidence" value="ECO:0007669"/>
    <property type="project" value="InterPro"/>
</dbReference>
<proteinExistence type="inferred from homology"/>
<feature type="transmembrane region" description="Helical" evidence="8">
    <location>
        <begin position="133"/>
        <end position="154"/>
    </location>
</feature>
<comment type="subcellular location">
    <subcellularLocation>
        <location evidence="1">Cell membrane</location>
        <topology evidence="1">Multi-pass membrane protein</topology>
    </subcellularLocation>
</comment>
<evidence type="ECO:0000256" key="5">
    <source>
        <dbReference type="ARBA" id="ARBA00022989"/>
    </source>
</evidence>
<dbReference type="PANTHER" id="PTHR24241:SF170">
    <property type="entry name" value="G-PROTEIN COUPLED RECEPTORS FAMILY 1 PROFILE DOMAIN-CONTAINING PROTEIN"/>
    <property type="match status" value="1"/>
</dbReference>
<reference evidence="10" key="3">
    <citation type="submission" date="2019-06" db="EMBL/GenBank/DDBJ databases">
        <authorList>
            <person name="Poynton C."/>
            <person name="Hasenbein S."/>
            <person name="Benoit J.B."/>
            <person name="Sepulveda M.S."/>
            <person name="Poelchau M.F."/>
            <person name="Murali S.C."/>
            <person name="Chen S."/>
            <person name="Glastad K.M."/>
            <person name="Werren J.H."/>
            <person name="Vineis J.H."/>
            <person name="Bowen J.L."/>
            <person name="Friedrich M."/>
            <person name="Jones J."/>
            <person name="Robertson H.M."/>
            <person name="Feyereisen R."/>
            <person name="Mechler-Hickson A."/>
            <person name="Mathers N."/>
            <person name="Lee C.E."/>
            <person name="Colbourne J.K."/>
            <person name="Biales A."/>
            <person name="Johnston J.S."/>
            <person name="Wellborn G.A."/>
            <person name="Rosendale A.J."/>
            <person name="Cridge A.G."/>
            <person name="Munoz-Torres M.C."/>
            <person name="Bain P.A."/>
            <person name="Manny A.R."/>
            <person name="Major K.M."/>
            <person name="Lambert F.N."/>
            <person name="Vulpe C.D."/>
            <person name="Tuck P."/>
            <person name="Blalock B.J."/>
            <person name="Lin Y.-Y."/>
            <person name="Smith M.E."/>
            <person name="Ochoa-Acuna H."/>
            <person name="Chen M.-J.M."/>
            <person name="Childers C.P."/>
            <person name="Qu J."/>
            <person name="Dugan S."/>
            <person name="Lee S.L."/>
            <person name="Chao H."/>
            <person name="Dinh H."/>
            <person name="Han Y."/>
            <person name="Doddapaneni H."/>
            <person name="Worley K.C."/>
            <person name="Muzny D.M."/>
            <person name="Gibbs R.A."/>
            <person name="Richards S."/>
        </authorList>
    </citation>
    <scope>NUCLEOTIDE SEQUENCE</scope>
    <source>
        <strain evidence="10">HAZT.00-mixed</strain>
        <tissue evidence="10">Whole organism</tissue>
    </source>
</reference>
<sequence>MEDGQEYRTFSSLTSDQVSLMNNTVFSAFINASTAVNTAVVSNSYLHPDDFSSRLFGAPDSLPETAIYDAFTAAKDVLFDAGGGGGRGADEPIVYNGYTSAVHGYGHYDMGTSGGQLEFMRGMEVGVENLSQATIILIVGVAIIISNIIVLATFITMPGPKDVIMYYLMSLGVADLMAGVVVVPLSVYPALVQRWVYGKGVCGFAGYIEITIWFTQLYTFMWISVDRYLAIRKPLRYETVQTKTRCQCWVVFTWLTSMMLCCPPLLGFDSSSHWDSRAFVCWLDWGSMLAYGFTLVPMVLGPTLITLVYTYAYIFYTMRRLKQCVVGQDKEFITALTANLANPDHAMSFVLVLMFWVSWAPCVIVRTYEYLSGSAIDVRFLHFIVFWIGALNSFWKSIIYVAFSPKFRKGLKLFCLSLCCQRQRYEQEEVIDY</sequence>
<evidence type="ECO:0000256" key="3">
    <source>
        <dbReference type="ARBA" id="ARBA00022475"/>
    </source>
</evidence>
<feature type="transmembrane region" description="Helical" evidence="8">
    <location>
        <begin position="166"/>
        <end position="192"/>
    </location>
</feature>
<dbReference type="Pfam" id="PF00001">
    <property type="entry name" value="7tm_1"/>
    <property type="match status" value="1"/>
</dbReference>
<keyword evidence="4 8" id="KW-0812">Transmembrane</keyword>
<evidence type="ECO:0000256" key="1">
    <source>
        <dbReference type="ARBA" id="ARBA00004651"/>
    </source>
</evidence>
<dbReference type="GO" id="GO:0042277">
    <property type="term" value="F:peptide binding"/>
    <property type="evidence" value="ECO:0007669"/>
    <property type="project" value="TreeGrafter"/>
</dbReference>
<evidence type="ECO:0000259" key="9">
    <source>
        <dbReference type="PROSITE" id="PS50262"/>
    </source>
</evidence>
<dbReference type="SUPFAM" id="SSF81321">
    <property type="entry name" value="Family A G protein-coupled receptor-like"/>
    <property type="match status" value="1"/>
</dbReference>
<feature type="transmembrane region" description="Helical" evidence="8">
    <location>
        <begin position="288"/>
        <end position="312"/>
    </location>
</feature>
<feature type="domain" description="G-protein coupled receptors family 1 profile" evidence="9">
    <location>
        <begin position="146"/>
        <end position="400"/>
    </location>
</feature>
<evidence type="ECO:0000256" key="8">
    <source>
        <dbReference type="SAM" id="Phobius"/>
    </source>
</evidence>
<feature type="transmembrane region" description="Helical" evidence="8">
    <location>
        <begin position="380"/>
        <end position="403"/>
    </location>
</feature>
<dbReference type="OrthoDB" id="6376512at2759"/>
<dbReference type="Proteomes" id="UP000711488">
    <property type="component" value="Unassembled WGS sequence"/>
</dbReference>
<keyword evidence="5 8" id="KW-1133">Transmembrane helix</keyword>
<gene>
    <name evidence="10" type="ORF">HAZT_HAZT007659</name>
</gene>